<organism evidence="5 6">
    <name type="scientific">Nannochloropsis salina CCMP1776</name>
    <dbReference type="NCBI Taxonomy" id="1027361"/>
    <lineage>
        <taxon>Eukaryota</taxon>
        <taxon>Sar</taxon>
        <taxon>Stramenopiles</taxon>
        <taxon>Ochrophyta</taxon>
        <taxon>Eustigmatophyceae</taxon>
        <taxon>Eustigmatales</taxon>
        <taxon>Monodopsidaceae</taxon>
        <taxon>Microchloropsis</taxon>
        <taxon>Microchloropsis salina</taxon>
    </lineage>
</organism>
<evidence type="ECO:0000256" key="3">
    <source>
        <dbReference type="PROSITE-ProRule" id="PRU00221"/>
    </source>
</evidence>
<dbReference type="InterPro" id="IPR001680">
    <property type="entry name" value="WD40_rpt"/>
</dbReference>
<dbReference type="Proteomes" id="UP000355283">
    <property type="component" value="Unassembled WGS sequence"/>
</dbReference>
<keyword evidence="6" id="KW-1185">Reference proteome</keyword>
<dbReference type="PROSITE" id="PS50082">
    <property type="entry name" value="WD_REPEATS_2"/>
    <property type="match status" value="4"/>
</dbReference>
<proteinExistence type="predicted"/>
<feature type="repeat" description="WD" evidence="3">
    <location>
        <begin position="450"/>
        <end position="471"/>
    </location>
</feature>
<evidence type="ECO:0000256" key="4">
    <source>
        <dbReference type="SAM" id="MobiDB-lite"/>
    </source>
</evidence>
<accession>A0A4D9CX13</accession>
<keyword evidence="2" id="KW-0677">Repeat</keyword>
<dbReference type="PANTHER" id="PTHR14221:SF0">
    <property type="entry name" value="WD REPEAT-CONTAINING PROTEIN 44"/>
    <property type="match status" value="1"/>
</dbReference>
<dbReference type="InterPro" id="IPR015943">
    <property type="entry name" value="WD40/YVTN_repeat-like_dom_sf"/>
</dbReference>
<dbReference type="SUPFAM" id="SSF50978">
    <property type="entry name" value="WD40 repeat-like"/>
    <property type="match status" value="1"/>
</dbReference>
<dbReference type="SMART" id="SM00320">
    <property type="entry name" value="WD40"/>
    <property type="match status" value="5"/>
</dbReference>
<evidence type="ECO:0000256" key="1">
    <source>
        <dbReference type="ARBA" id="ARBA00022574"/>
    </source>
</evidence>
<dbReference type="PROSITE" id="PS50294">
    <property type="entry name" value="WD_REPEATS_REGION"/>
    <property type="match status" value="3"/>
</dbReference>
<dbReference type="AlphaFoldDB" id="A0A4D9CX13"/>
<feature type="repeat" description="WD" evidence="3">
    <location>
        <begin position="205"/>
        <end position="245"/>
    </location>
</feature>
<evidence type="ECO:0000313" key="5">
    <source>
        <dbReference type="EMBL" id="TFJ83822.1"/>
    </source>
</evidence>
<dbReference type="InterPro" id="IPR040324">
    <property type="entry name" value="WDR44/Dgr2"/>
</dbReference>
<dbReference type="EMBL" id="SDOX01000021">
    <property type="protein sequence ID" value="TFJ83822.1"/>
    <property type="molecule type" value="Genomic_DNA"/>
</dbReference>
<keyword evidence="1 3" id="KW-0853">WD repeat</keyword>
<dbReference type="OrthoDB" id="408728at2759"/>
<feature type="compositionally biased region" description="Low complexity" evidence="4">
    <location>
        <begin position="379"/>
        <end position="397"/>
    </location>
</feature>
<sequence>MNGKGAPDEPMNIEQMRFQVVDKDTGQIFRIDEMEQHININAYTLFPSRDELAQKLASSAVQAGDSDDETPTSPKSGLSLTGLSALSSMLGFPKKKDVHRQDPVEGLVRVSTVRKEGPDFGDLKLSQCLQAHDGPIWTMKFSVGGEFLASAGQSGIVYVWSVGHSGFSRSGGDGSDREAPVTDEAETPGGLDVLKLLRLSPHRRFRDHTADVIDLSWNKENFLLSASIDKTVRLWHTARSECLHVYPHVDCVTAVDFHPKIDHLFLSGNFDKKLRVWNVTDGRVKEWANTPDMITAACFSPEGSMAVAGLYRGQVFFYQTEGMKYYTQVECRNRHGALKGGKKVTGLCYDTSSHTLAAAFPPSSSGGATTPGPRLQGAPSTSGGRSSSFPISSGPVSAPGPTPHSVTGAGCEQLLITTNDSRLRLYQTEDYSMLCKYKGLTNDHMQIKASFSEDGKYVISGSENGQIYIWKGTTPQHGHAGGLAGLSAPLTFKKDRNTAYEFFPSTEIGGINPPIVSVALFVPANAVWHAMKGTSYEEEALNAGPGLPISKMIISADYSGKIRVFQRHVLTKEKTDRNTGSHFNKKA</sequence>
<reference evidence="5 6" key="1">
    <citation type="submission" date="2019-01" db="EMBL/GenBank/DDBJ databases">
        <title>Nuclear Genome Assembly of the Microalgal Biofuel strain Nannochloropsis salina CCMP1776.</title>
        <authorList>
            <person name="Hovde B."/>
        </authorList>
    </citation>
    <scope>NUCLEOTIDE SEQUENCE [LARGE SCALE GENOMIC DNA]</scope>
    <source>
        <strain evidence="5 6">CCMP1776</strain>
    </source>
</reference>
<dbReference type="InterPro" id="IPR036322">
    <property type="entry name" value="WD40_repeat_dom_sf"/>
</dbReference>
<feature type="repeat" description="WD" evidence="3">
    <location>
        <begin position="129"/>
        <end position="162"/>
    </location>
</feature>
<feature type="region of interest" description="Disordered" evidence="4">
    <location>
        <begin position="360"/>
        <end position="405"/>
    </location>
</feature>
<evidence type="ECO:0008006" key="7">
    <source>
        <dbReference type="Google" id="ProtNLM"/>
    </source>
</evidence>
<dbReference type="PANTHER" id="PTHR14221">
    <property type="entry name" value="WD REPEAT DOMAIN 44"/>
    <property type="match status" value="1"/>
</dbReference>
<dbReference type="Gene3D" id="2.130.10.10">
    <property type="entry name" value="YVTN repeat-like/Quinoprotein amine dehydrogenase"/>
    <property type="match status" value="1"/>
</dbReference>
<evidence type="ECO:0000256" key="2">
    <source>
        <dbReference type="ARBA" id="ARBA00022737"/>
    </source>
</evidence>
<gene>
    <name evidence="5" type="ORF">NSK_004924</name>
</gene>
<comment type="caution">
    <text evidence="5">The sequence shown here is derived from an EMBL/GenBank/DDBJ whole genome shotgun (WGS) entry which is preliminary data.</text>
</comment>
<evidence type="ECO:0000313" key="6">
    <source>
        <dbReference type="Proteomes" id="UP000355283"/>
    </source>
</evidence>
<dbReference type="Pfam" id="PF00400">
    <property type="entry name" value="WD40"/>
    <property type="match status" value="4"/>
</dbReference>
<protein>
    <recommendedName>
        <fullName evidence="7">Anaphase-promoting complex subunit 4 WD40 domain-containing protein</fullName>
    </recommendedName>
</protein>
<feature type="region of interest" description="Disordered" evidence="4">
    <location>
        <begin position="57"/>
        <end position="79"/>
    </location>
</feature>
<feature type="repeat" description="WD" evidence="3">
    <location>
        <begin position="245"/>
        <end position="283"/>
    </location>
</feature>
<name>A0A4D9CX13_9STRA</name>